<dbReference type="InterPro" id="IPR049326">
    <property type="entry name" value="Rhodopsin_dom_fungi"/>
</dbReference>
<feature type="transmembrane region" description="Helical" evidence="7">
    <location>
        <begin position="168"/>
        <end position="190"/>
    </location>
</feature>
<dbReference type="AlphaFoldDB" id="A0A8H6JTW3"/>
<protein>
    <recommendedName>
        <fullName evidence="8">Rhodopsin domain-containing protein</fullName>
    </recommendedName>
</protein>
<feature type="region of interest" description="Disordered" evidence="6">
    <location>
        <begin position="320"/>
        <end position="350"/>
    </location>
</feature>
<feature type="compositionally biased region" description="Basic and acidic residues" evidence="6">
    <location>
        <begin position="277"/>
        <end position="289"/>
    </location>
</feature>
<keyword evidence="2 7" id="KW-0812">Transmembrane</keyword>
<feature type="region of interest" description="Disordered" evidence="6">
    <location>
        <begin position="277"/>
        <end position="296"/>
    </location>
</feature>
<dbReference type="Pfam" id="PF20684">
    <property type="entry name" value="Fung_rhodopsin"/>
    <property type="match status" value="1"/>
</dbReference>
<reference evidence="9" key="1">
    <citation type="journal article" date="2020" name="Phytopathology">
        <title>Genome Sequence Resources of Colletotrichum truncatum, C. plurivorum, C. musicola, and C. sojae: Four Species Pathogenic to Soybean (Glycine max).</title>
        <authorList>
            <person name="Rogerio F."/>
            <person name="Boufleur T.R."/>
            <person name="Ciampi-Guillardi M."/>
            <person name="Sukno S.A."/>
            <person name="Thon M.R."/>
            <person name="Massola Junior N.S."/>
            <person name="Baroncelli R."/>
        </authorList>
    </citation>
    <scope>NUCLEOTIDE SEQUENCE</scope>
    <source>
        <strain evidence="9">LFN00145</strain>
    </source>
</reference>
<comment type="similarity">
    <text evidence="5">Belongs to the SAT4 family.</text>
</comment>
<keyword evidence="10" id="KW-1185">Reference proteome</keyword>
<comment type="caution">
    <text evidence="9">The sequence shown here is derived from an EMBL/GenBank/DDBJ whole genome shotgun (WGS) entry which is preliminary data.</text>
</comment>
<evidence type="ECO:0000256" key="1">
    <source>
        <dbReference type="ARBA" id="ARBA00004141"/>
    </source>
</evidence>
<feature type="domain" description="Rhodopsin" evidence="8">
    <location>
        <begin position="27"/>
        <end position="265"/>
    </location>
</feature>
<keyword evidence="4 7" id="KW-0472">Membrane</keyword>
<keyword evidence="3 7" id="KW-1133">Transmembrane helix</keyword>
<sequence length="378" mass="41436">MDDDKGPMIIAVCWVFTALGLIFVGGRLFVRAAVHRHLFSDDYWIILSSICAILSNVLLTISVRWGNGRHFATLDLEQQQNTVKWMMAAYFPGIETLGFPKLAVIALLSRLLAPGKLHTWVLWIMGTICCLSLTAMVLTLLLQCSPTRALWNFSMPRNCLHPKTLEGLAFWASSFSAFLDFYLAVYPAVVLWKLQMPAKKKIALSCDLGMGVVSGCVGIVKATGVPTLSSQDVSYDLCDPLYWTSIEGNLIIIAACVPVLQPLLEIVKGRSIWSTDKKSGSHPYEDHSKQSAGQLQDPIELRRTPRKKVDAYGFTIREQGDSEESIVRPDKSSETASSVQPIEKPPAADGIVKSSTVAVTYDEGEGGPASATTRWAAV</sequence>
<evidence type="ECO:0000256" key="3">
    <source>
        <dbReference type="ARBA" id="ARBA00022989"/>
    </source>
</evidence>
<gene>
    <name evidence="9" type="ORF">CPLU01_13067</name>
</gene>
<feature type="transmembrane region" description="Helical" evidence="7">
    <location>
        <begin position="42"/>
        <end position="65"/>
    </location>
</feature>
<evidence type="ECO:0000256" key="7">
    <source>
        <dbReference type="SAM" id="Phobius"/>
    </source>
</evidence>
<accession>A0A8H6JTW3</accession>
<evidence type="ECO:0000256" key="5">
    <source>
        <dbReference type="ARBA" id="ARBA00038359"/>
    </source>
</evidence>
<dbReference type="InterPro" id="IPR052337">
    <property type="entry name" value="SAT4-like"/>
</dbReference>
<feature type="transmembrane region" description="Helical" evidence="7">
    <location>
        <begin position="85"/>
        <end position="108"/>
    </location>
</feature>
<proteinExistence type="inferred from homology"/>
<dbReference type="PANTHER" id="PTHR33048">
    <property type="entry name" value="PTH11-LIKE INTEGRAL MEMBRANE PROTEIN (AFU_ORTHOLOGUE AFUA_5G11245)"/>
    <property type="match status" value="1"/>
</dbReference>
<dbReference type="PANTHER" id="PTHR33048:SF155">
    <property type="entry name" value="INTEGRAL MEMBRANE PROTEIN"/>
    <property type="match status" value="1"/>
</dbReference>
<feature type="transmembrane region" description="Helical" evidence="7">
    <location>
        <begin position="6"/>
        <end position="30"/>
    </location>
</feature>
<evidence type="ECO:0000256" key="4">
    <source>
        <dbReference type="ARBA" id="ARBA00023136"/>
    </source>
</evidence>
<organism evidence="9 10">
    <name type="scientific">Colletotrichum plurivorum</name>
    <dbReference type="NCBI Taxonomy" id="2175906"/>
    <lineage>
        <taxon>Eukaryota</taxon>
        <taxon>Fungi</taxon>
        <taxon>Dikarya</taxon>
        <taxon>Ascomycota</taxon>
        <taxon>Pezizomycotina</taxon>
        <taxon>Sordariomycetes</taxon>
        <taxon>Hypocreomycetidae</taxon>
        <taxon>Glomerellales</taxon>
        <taxon>Glomerellaceae</taxon>
        <taxon>Colletotrichum</taxon>
        <taxon>Colletotrichum orchidearum species complex</taxon>
    </lineage>
</organism>
<evidence type="ECO:0000256" key="2">
    <source>
        <dbReference type="ARBA" id="ARBA00022692"/>
    </source>
</evidence>
<evidence type="ECO:0000259" key="8">
    <source>
        <dbReference type="Pfam" id="PF20684"/>
    </source>
</evidence>
<dbReference type="EMBL" id="WIGO01000288">
    <property type="protein sequence ID" value="KAF6819264.1"/>
    <property type="molecule type" value="Genomic_DNA"/>
</dbReference>
<dbReference type="GO" id="GO:0016020">
    <property type="term" value="C:membrane"/>
    <property type="evidence" value="ECO:0007669"/>
    <property type="project" value="UniProtKB-SubCell"/>
</dbReference>
<comment type="subcellular location">
    <subcellularLocation>
        <location evidence="1">Membrane</location>
        <topology evidence="1">Multi-pass membrane protein</topology>
    </subcellularLocation>
</comment>
<name>A0A8H6JTW3_9PEZI</name>
<evidence type="ECO:0000313" key="9">
    <source>
        <dbReference type="EMBL" id="KAF6819264.1"/>
    </source>
</evidence>
<dbReference type="Proteomes" id="UP000654918">
    <property type="component" value="Unassembled WGS sequence"/>
</dbReference>
<evidence type="ECO:0000313" key="10">
    <source>
        <dbReference type="Proteomes" id="UP000654918"/>
    </source>
</evidence>
<feature type="transmembrane region" description="Helical" evidence="7">
    <location>
        <begin position="120"/>
        <end position="142"/>
    </location>
</feature>
<evidence type="ECO:0000256" key="6">
    <source>
        <dbReference type="SAM" id="MobiDB-lite"/>
    </source>
</evidence>